<reference evidence="2 3" key="1">
    <citation type="journal article" date="2014" name="Nat. Commun.">
        <title>Multiple recent horizontal transfers of a large genomic region in cheese making fungi.</title>
        <authorList>
            <person name="Cheeseman K."/>
            <person name="Ropars J."/>
            <person name="Renault P."/>
            <person name="Dupont J."/>
            <person name="Gouzy J."/>
            <person name="Branca A."/>
            <person name="Abraham A.L."/>
            <person name="Ceppi M."/>
            <person name="Conseiller E."/>
            <person name="Debuchy R."/>
            <person name="Malagnac F."/>
            <person name="Goarin A."/>
            <person name="Silar P."/>
            <person name="Lacoste S."/>
            <person name="Sallet E."/>
            <person name="Bensimon A."/>
            <person name="Giraud T."/>
            <person name="Brygoo Y."/>
        </authorList>
    </citation>
    <scope>NUCLEOTIDE SEQUENCE [LARGE SCALE GENOMIC DNA]</scope>
    <source>
        <strain evidence="3">FM 013</strain>
    </source>
</reference>
<keyword evidence="3" id="KW-1185">Reference proteome</keyword>
<dbReference type="AlphaFoldDB" id="A0A0G4P8I6"/>
<sequence length="73" mass="8052">MANDMAKPAKTDATTRQQMRRDTLKAKVLGQSENNIPVFVMTCAKYAKYAAWAQVNGKCYTESTMDAKAIFAG</sequence>
<evidence type="ECO:0000256" key="1">
    <source>
        <dbReference type="SAM" id="MobiDB-lite"/>
    </source>
</evidence>
<gene>
    <name evidence="2" type="ORF">PCAMFM013_S008g000046</name>
</gene>
<feature type="region of interest" description="Disordered" evidence="1">
    <location>
        <begin position="1"/>
        <end position="26"/>
    </location>
</feature>
<protein>
    <submittedName>
        <fullName evidence="2">Str. FM013</fullName>
    </submittedName>
</protein>
<name>A0A0G4P8I6_PENC3</name>
<dbReference type="EMBL" id="HG793141">
    <property type="protein sequence ID" value="CRL22617.1"/>
    <property type="molecule type" value="Genomic_DNA"/>
</dbReference>
<dbReference type="Proteomes" id="UP000053732">
    <property type="component" value="Unassembled WGS sequence"/>
</dbReference>
<proteinExistence type="predicted"/>
<organism evidence="2 3">
    <name type="scientific">Penicillium camemberti (strain FM 013)</name>
    <dbReference type="NCBI Taxonomy" id="1429867"/>
    <lineage>
        <taxon>Eukaryota</taxon>
        <taxon>Fungi</taxon>
        <taxon>Dikarya</taxon>
        <taxon>Ascomycota</taxon>
        <taxon>Pezizomycotina</taxon>
        <taxon>Eurotiomycetes</taxon>
        <taxon>Eurotiomycetidae</taxon>
        <taxon>Eurotiales</taxon>
        <taxon>Aspergillaceae</taxon>
        <taxon>Penicillium</taxon>
    </lineage>
</organism>
<evidence type="ECO:0000313" key="3">
    <source>
        <dbReference type="Proteomes" id="UP000053732"/>
    </source>
</evidence>
<evidence type="ECO:0000313" key="2">
    <source>
        <dbReference type="EMBL" id="CRL22617.1"/>
    </source>
</evidence>
<accession>A0A0G4P8I6</accession>